<proteinExistence type="predicted"/>
<dbReference type="Proteomes" id="UP000220922">
    <property type="component" value="Unassembled WGS sequence"/>
</dbReference>
<keyword evidence="2" id="KW-1185">Reference proteome</keyword>
<protein>
    <submittedName>
        <fullName evidence="1">Uncharacterized protein</fullName>
    </submittedName>
</protein>
<organism evidence="1 2">
    <name type="scientific">Candidatus Chloroploca asiatica</name>
    <dbReference type="NCBI Taxonomy" id="1506545"/>
    <lineage>
        <taxon>Bacteria</taxon>
        <taxon>Bacillati</taxon>
        <taxon>Chloroflexota</taxon>
        <taxon>Chloroflexia</taxon>
        <taxon>Chloroflexales</taxon>
        <taxon>Chloroflexineae</taxon>
        <taxon>Oscillochloridaceae</taxon>
        <taxon>Candidatus Chloroploca</taxon>
    </lineage>
</organism>
<gene>
    <name evidence="1" type="ORF">A9Q02_21365</name>
</gene>
<evidence type="ECO:0000313" key="2">
    <source>
        <dbReference type="Proteomes" id="UP000220922"/>
    </source>
</evidence>
<comment type="caution">
    <text evidence="1">The sequence shown here is derived from an EMBL/GenBank/DDBJ whole genome shotgun (WGS) entry which is preliminary data.</text>
</comment>
<name>A0A2H3LE84_9CHLR</name>
<dbReference type="EMBL" id="LYXE01000019">
    <property type="protein sequence ID" value="PDW00981.1"/>
    <property type="molecule type" value="Genomic_DNA"/>
</dbReference>
<dbReference type="AlphaFoldDB" id="A0A2H3LE84"/>
<evidence type="ECO:0000313" key="1">
    <source>
        <dbReference type="EMBL" id="PDW00981.1"/>
    </source>
</evidence>
<accession>A0A2H3LE84</accession>
<reference evidence="1 2" key="1">
    <citation type="submission" date="2016-05" db="EMBL/GenBank/DDBJ databases">
        <authorList>
            <person name="Lavstsen T."/>
            <person name="Jespersen J.S."/>
        </authorList>
    </citation>
    <scope>NUCLEOTIDE SEQUENCE [LARGE SCALE GENOMIC DNA]</scope>
    <source>
        <strain evidence="1 2">B7-9</strain>
    </source>
</reference>
<sequence>MQTFDISIWCHHKWQAELLRASLARLLGAGLHLQDPLQVAGKSWLLRGYLEVTAGEMEVTLGVAPVAEKGL</sequence>